<dbReference type="OrthoDB" id="9156744at2"/>
<name>A0A1H2PVH0_9BURK</name>
<evidence type="ECO:0000313" key="2">
    <source>
        <dbReference type="EMBL" id="SDV51289.1"/>
    </source>
</evidence>
<feature type="domain" description="MlaB-like STAS" evidence="1">
    <location>
        <begin position="7"/>
        <end position="79"/>
    </location>
</feature>
<accession>A0A1H2PVH0</accession>
<reference evidence="3" key="1">
    <citation type="submission" date="2016-09" db="EMBL/GenBank/DDBJ databases">
        <authorList>
            <person name="Varghese N."/>
            <person name="Submissions S."/>
        </authorList>
    </citation>
    <scope>NUCLEOTIDE SEQUENCE [LARGE SCALE GENOMIC DNA]</scope>
    <source>
        <strain evidence="3">JS23</strain>
    </source>
</reference>
<proteinExistence type="predicted"/>
<evidence type="ECO:0000313" key="3">
    <source>
        <dbReference type="Proteomes" id="UP000243719"/>
    </source>
</evidence>
<gene>
    <name evidence="2" type="ORF">SAMN05216551_11639</name>
</gene>
<protein>
    <submittedName>
        <fullName evidence="2">Phospholipid transport system transporter-binding protein</fullName>
    </submittedName>
</protein>
<dbReference type="Proteomes" id="UP000243719">
    <property type="component" value="Unassembled WGS sequence"/>
</dbReference>
<dbReference type="RefSeq" id="WP_091912800.1">
    <property type="nucleotide sequence ID" value="NZ_FNLO01000016.1"/>
</dbReference>
<dbReference type="InterPro" id="IPR036513">
    <property type="entry name" value="STAS_dom_sf"/>
</dbReference>
<sequence>MYQVGNTLTFASVRGALADGLAHISSGDESFHLGQLAEYDSAALAVLMSWRRAAAARTQPLTFVAPPAGLLSLAHAYGVADLLFAPAG</sequence>
<dbReference type="STRING" id="1770053.SAMN05216551_11639"/>
<dbReference type="AlphaFoldDB" id="A0A1H2PVH0"/>
<dbReference type="Pfam" id="PF13466">
    <property type="entry name" value="STAS_2"/>
    <property type="match status" value="1"/>
</dbReference>
<dbReference type="InterPro" id="IPR058548">
    <property type="entry name" value="MlaB-like_STAS"/>
</dbReference>
<dbReference type="SUPFAM" id="SSF52091">
    <property type="entry name" value="SpoIIaa-like"/>
    <property type="match status" value="1"/>
</dbReference>
<dbReference type="EMBL" id="FNLO01000016">
    <property type="protein sequence ID" value="SDV51289.1"/>
    <property type="molecule type" value="Genomic_DNA"/>
</dbReference>
<dbReference type="Gene3D" id="3.30.750.24">
    <property type="entry name" value="STAS domain"/>
    <property type="match status" value="1"/>
</dbReference>
<evidence type="ECO:0000259" key="1">
    <source>
        <dbReference type="Pfam" id="PF13466"/>
    </source>
</evidence>
<organism evidence="2 3">
    <name type="scientific">Chitinasiproducens palmae</name>
    <dbReference type="NCBI Taxonomy" id="1770053"/>
    <lineage>
        <taxon>Bacteria</taxon>
        <taxon>Pseudomonadati</taxon>
        <taxon>Pseudomonadota</taxon>
        <taxon>Betaproteobacteria</taxon>
        <taxon>Burkholderiales</taxon>
        <taxon>Burkholderiaceae</taxon>
        <taxon>Chitinasiproducens</taxon>
    </lineage>
</organism>
<keyword evidence="3" id="KW-1185">Reference proteome</keyword>